<name>A0A6S7LRD7_PARCT</name>
<reference evidence="1" key="1">
    <citation type="submission" date="2020-04" db="EMBL/GenBank/DDBJ databases">
        <authorList>
            <person name="Alioto T."/>
            <person name="Alioto T."/>
            <person name="Gomez Garrido J."/>
        </authorList>
    </citation>
    <scope>NUCLEOTIDE SEQUENCE</scope>
    <source>
        <strain evidence="1">A484AB</strain>
    </source>
</reference>
<dbReference type="Proteomes" id="UP001152795">
    <property type="component" value="Unassembled WGS sequence"/>
</dbReference>
<evidence type="ECO:0000313" key="1">
    <source>
        <dbReference type="EMBL" id="CAB4041533.1"/>
    </source>
</evidence>
<sequence>MVTEITGENSEIVNKQNSEASLENIQPRTTLQIESSVQGEEIVLLKRQKRAFKAKLTRLKHQIEKLCITDSVEVTEVESKVEQLWQNLEEMYEVVDEITRYYITAGQLEKQLESNKESDDIEAVISKAIETAQSYL</sequence>
<protein>
    <submittedName>
        <fullName evidence="1">Uncharacterized protein</fullName>
    </submittedName>
</protein>
<evidence type="ECO:0000313" key="2">
    <source>
        <dbReference type="Proteomes" id="UP001152795"/>
    </source>
</evidence>
<dbReference type="EMBL" id="CACRXK020028461">
    <property type="protein sequence ID" value="CAB4041533.1"/>
    <property type="molecule type" value="Genomic_DNA"/>
</dbReference>
<accession>A0A6S7LRD7</accession>
<gene>
    <name evidence="1" type="ORF">PACLA_8A047421</name>
</gene>
<dbReference type="AlphaFoldDB" id="A0A6S7LRD7"/>
<comment type="caution">
    <text evidence="1">The sequence shown here is derived from an EMBL/GenBank/DDBJ whole genome shotgun (WGS) entry which is preliminary data.</text>
</comment>
<proteinExistence type="predicted"/>
<organism evidence="1 2">
    <name type="scientific">Paramuricea clavata</name>
    <name type="common">Red gorgonian</name>
    <name type="synonym">Violescent sea-whip</name>
    <dbReference type="NCBI Taxonomy" id="317549"/>
    <lineage>
        <taxon>Eukaryota</taxon>
        <taxon>Metazoa</taxon>
        <taxon>Cnidaria</taxon>
        <taxon>Anthozoa</taxon>
        <taxon>Octocorallia</taxon>
        <taxon>Malacalcyonacea</taxon>
        <taxon>Plexauridae</taxon>
        <taxon>Paramuricea</taxon>
    </lineage>
</organism>
<keyword evidence="2" id="KW-1185">Reference proteome</keyword>